<dbReference type="EMBL" id="LN853863">
    <property type="protein sequence ID" value="CRY96830.1"/>
    <property type="molecule type" value="Genomic_DNA"/>
</dbReference>
<sequence>MKKGLELLPAGDPELIEKIAEAMAGYDKRIQIRTNIKDEAGNFVDSFVSDVTLVVGDFIDLNVHGEGKSYEVVERRLSVRIFTDTATNVVSHIRSLEITARLLAEPSKFNWAAV</sequence>
<protein>
    <submittedName>
        <fullName evidence="1">Uncharacterized protein</fullName>
    </submittedName>
</protein>
<reference evidence="1" key="2">
    <citation type="submission" date="2015-07" db="EMBL/GenBank/DDBJ databases">
        <title>Plasmids, circular viruses and viroids from rat gut.</title>
        <authorList>
            <person name="Jorgensen T.J."/>
            <person name="Hansen M.A."/>
            <person name="Xu Z."/>
            <person name="Tabak M.A."/>
            <person name="Sorensen S.J."/>
            <person name="Hansen L.H."/>
        </authorList>
    </citation>
    <scope>NUCLEOTIDE SEQUENCE</scope>
    <source>
        <plasmid evidence="1">pRGFK1293</plasmid>
    </source>
</reference>
<reference evidence="1" key="1">
    <citation type="submission" date="2015-06" db="EMBL/GenBank/DDBJ databases">
        <authorList>
            <person name="Joergensen T."/>
        </authorList>
    </citation>
    <scope>NUCLEOTIDE SEQUENCE</scope>
    <source>
        <plasmid evidence="1">pRGFK1293</plasmid>
    </source>
</reference>
<dbReference type="AlphaFoldDB" id="A0A0H5Q5Y5"/>
<accession>A0A0H5Q5Y5</accession>
<name>A0A0H5Q5Y5_9ZZZZ</name>
<organism evidence="1">
    <name type="scientific">uncultured prokaryote</name>
    <dbReference type="NCBI Taxonomy" id="198431"/>
    <lineage>
        <taxon>unclassified sequences</taxon>
        <taxon>environmental samples</taxon>
    </lineage>
</organism>
<geneLocation type="plasmid" evidence="1">
    <name>pRGFK1293</name>
</geneLocation>
<proteinExistence type="predicted"/>
<keyword evidence="1" id="KW-0614">Plasmid</keyword>
<evidence type="ECO:0000313" key="1">
    <source>
        <dbReference type="EMBL" id="CRY96830.1"/>
    </source>
</evidence>